<comment type="subcellular location">
    <subcellularLocation>
        <location evidence="1">Membrane</location>
        <topology evidence="1">Multi-pass membrane protein</topology>
    </subcellularLocation>
</comment>
<evidence type="ECO:0000256" key="6">
    <source>
        <dbReference type="SAM" id="Phobius"/>
    </source>
</evidence>
<comment type="caution">
    <text evidence="8">The sequence shown here is derived from an EMBL/GenBank/DDBJ whole genome shotgun (WGS) entry which is preliminary data.</text>
</comment>
<keyword evidence="3 6" id="KW-1133">Transmembrane helix</keyword>
<keyword evidence="2 6" id="KW-0812">Transmembrane</keyword>
<gene>
    <name evidence="8" type="primary">hflX_2</name>
    <name evidence="8" type="ORF">Pla144_13950</name>
</gene>
<name>A0A5C6CUL4_9BACT</name>
<dbReference type="Proteomes" id="UP000318437">
    <property type="component" value="Unassembled WGS sequence"/>
</dbReference>
<feature type="domain" description="G" evidence="7">
    <location>
        <begin position="141"/>
        <end position="249"/>
    </location>
</feature>
<feature type="compositionally biased region" description="Polar residues" evidence="5">
    <location>
        <begin position="85"/>
        <end position="97"/>
    </location>
</feature>
<evidence type="ECO:0000256" key="1">
    <source>
        <dbReference type="ARBA" id="ARBA00004141"/>
    </source>
</evidence>
<dbReference type="GO" id="GO:0005737">
    <property type="term" value="C:cytoplasm"/>
    <property type="evidence" value="ECO:0007669"/>
    <property type="project" value="TreeGrafter"/>
</dbReference>
<dbReference type="EMBL" id="SJPS01000002">
    <property type="protein sequence ID" value="TWU28108.1"/>
    <property type="molecule type" value="Genomic_DNA"/>
</dbReference>
<dbReference type="Pfam" id="PF01926">
    <property type="entry name" value="MMR_HSR1"/>
    <property type="match status" value="1"/>
</dbReference>
<dbReference type="InterPro" id="IPR006073">
    <property type="entry name" value="GTP-bd"/>
</dbReference>
<dbReference type="GO" id="GO:0030488">
    <property type="term" value="P:tRNA methylation"/>
    <property type="evidence" value="ECO:0007669"/>
    <property type="project" value="TreeGrafter"/>
</dbReference>
<dbReference type="GO" id="GO:0005525">
    <property type="term" value="F:GTP binding"/>
    <property type="evidence" value="ECO:0007669"/>
    <property type="project" value="InterPro"/>
</dbReference>
<evidence type="ECO:0000256" key="5">
    <source>
        <dbReference type="SAM" id="MobiDB-lite"/>
    </source>
</evidence>
<keyword evidence="9" id="KW-1185">Reference proteome</keyword>
<dbReference type="NCBIfam" id="TIGR00231">
    <property type="entry name" value="small_GTP"/>
    <property type="match status" value="1"/>
</dbReference>
<feature type="transmembrane region" description="Helical" evidence="6">
    <location>
        <begin position="418"/>
        <end position="439"/>
    </location>
</feature>
<feature type="region of interest" description="Disordered" evidence="5">
    <location>
        <begin position="77"/>
        <end position="97"/>
    </location>
</feature>
<dbReference type="GO" id="GO:0002098">
    <property type="term" value="P:tRNA wobble uridine modification"/>
    <property type="evidence" value="ECO:0007669"/>
    <property type="project" value="TreeGrafter"/>
</dbReference>
<dbReference type="Pfam" id="PF05128">
    <property type="entry name" value="DUF697"/>
    <property type="match status" value="1"/>
</dbReference>
<feature type="transmembrane region" description="Helical" evidence="6">
    <location>
        <begin position="445"/>
        <end position="465"/>
    </location>
</feature>
<reference evidence="8 9" key="1">
    <citation type="submission" date="2019-02" db="EMBL/GenBank/DDBJ databases">
        <title>Deep-cultivation of Planctomycetes and their phenomic and genomic characterization uncovers novel biology.</title>
        <authorList>
            <person name="Wiegand S."/>
            <person name="Jogler M."/>
            <person name="Boedeker C."/>
            <person name="Pinto D."/>
            <person name="Vollmers J."/>
            <person name="Rivas-Marin E."/>
            <person name="Kohn T."/>
            <person name="Peeters S.H."/>
            <person name="Heuer A."/>
            <person name="Rast P."/>
            <person name="Oberbeckmann S."/>
            <person name="Bunk B."/>
            <person name="Jeske O."/>
            <person name="Meyerdierks A."/>
            <person name="Storesund J.E."/>
            <person name="Kallscheuer N."/>
            <person name="Luecker S."/>
            <person name="Lage O.M."/>
            <person name="Pohl T."/>
            <person name="Merkel B.J."/>
            <person name="Hornburger P."/>
            <person name="Mueller R.-W."/>
            <person name="Bruemmer F."/>
            <person name="Labrenz M."/>
            <person name="Spormann A.M."/>
            <person name="Op Den Camp H."/>
            <person name="Overmann J."/>
            <person name="Amann R."/>
            <person name="Jetten M.S.M."/>
            <person name="Mascher T."/>
            <person name="Medema M.H."/>
            <person name="Devos D.P."/>
            <person name="Kaster A.-K."/>
            <person name="Ovreas L."/>
            <person name="Rohde M."/>
            <person name="Galperin M.Y."/>
            <person name="Jogler C."/>
        </authorList>
    </citation>
    <scope>NUCLEOTIDE SEQUENCE [LARGE SCALE GENOMIC DNA]</scope>
    <source>
        <strain evidence="8 9">Pla144</strain>
    </source>
</reference>
<dbReference type="PANTHER" id="PTHR42714:SF6">
    <property type="entry name" value="TRANSLATION INITIATION FACTOR IF-2"/>
    <property type="match status" value="1"/>
</dbReference>
<dbReference type="PANTHER" id="PTHR42714">
    <property type="entry name" value="TRNA MODIFICATION GTPASE GTPBP3"/>
    <property type="match status" value="1"/>
</dbReference>
<dbReference type="SUPFAM" id="SSF52540">
    <property type="entry name" value="P-loop containing nucleoside triphosphate hydrolases"/>
    <property type="match status" value="1"/>
</dbReference>
<evidence type="ECO:0000256" key="4">
    <source>
        <dbReference type="ARBA" id="ARBA00023136"/>
    </source>
</evidence>
<evidence type="ECO:0000256" key="3">
    <source>
        <dbReference type="ARBA" id="ARBA00022989"/>
    </source>
</evidence>
<dbReference type="Gene3D" id="3.40.50.300">
    <property type="entry name" value="P-loop containing nucleotide triphosphate hydrolases"/>
    <property type="match status" value="1"/>
</dbReference>
<proteinExistence type="predicted"/>
<dbReference type="AlphaFoldDB" id="A0A5C6CUL4"/>
<dbReference type="OrthoDB" id="234347at2"/>
<dbReference type="GO" id="GO:0016020">
    <property type="term" value="C:membrane"/>
    <property type="evidence" value="ECO:0007669"/>
    <property type="project" value="UniProtKB-SubCell"/>
</dbReference>
<evidence type="ECO:0000313" key="8">
    <source>
        <dbReference type="EMBL" id="TWU28108.1"/>
    </source>
</evidence>
<accession>A0A5C6CUL4</accession>
<evidence type="ECO:0000256" key="2">
    <source>
        <dbReference type="ARBA" id="ARBA00022692"/>
    </source>
</evidence>
<dbReference type="InterPro" id="IPR027417">
    <property type="entry name" value="P-loop_NTPase"/>
</dbReference>
<feature type="transmembrane region" description="Helical" evidence="6">
    <location>
        <begin position="7"/>
        <end position="30"/>
    </location>
</feature>
<organism evidence="8 9">
    <name type="scientific">Bythopirellula polymerisocia</name>
    <dbReference type="NCBI Taxonomy" id="2528003"/>
    <lineage>
        <taxon>Bacteria</taxon>
        <taxon>Pseudomonadati</taxon>
        <taxon>Planctomycetota</taxon>
        <taxon>Planctomycetia</taxon>
        <taxon>Pirellulales</taxon>
        <taxon>Lacipirellulaceae</taxon>
        <taxon>Bythopirellula</taxon>
    </lineage>
</organism>
<evidence type="ECO:0000259" key="7">
    <source>
        <dbReference type="Pfam" id="PF01926"/>
    </source>
</evidence>
<feature type="transmembrane region" description="Helical" evidence="6">
    <location>
        <begin position="42"/>
        <end position="67"/>
    </location>
</feature>
<sequence>MKFPRGMTLLVIIYLAIAGYVLVAWLPTIVGGYRTISDSYPILGYVYLAVVGIGAAVLLGASVYLFLKLWRNSRNKHRTRERRQQNPSELNSSQQQAELRENISTSQNFALDEGVSAELRAEIERALDAIEKKHAECRLEIVAFGTISSGKSTLLNALAGREVFASDIVGGTTSVRSEVPWPGSEQVVLVDTPGLAEVRGEERATVAALAAKNADLVLLVVDGPLKSYEVDLVKHLHEMEKRIIVCLNKEDWYDTDDEVHLALQISQQLPGIEADDVVAVRAATVMRERIRVTSNGEEIAEEVEMPPNVAPLAERLMQIVQKDGRQLLLANLLLQSRGIVDESKERVRAVLDIRANEIITRYMWAAGGAAGINPFPLLDLAGGSAITIKMVIELAHVYKQPIDADGVVKMLEQLGKNLVAMVGATAASPAVAAAIGSALKTVPGIGTVAGGLVQGIVQALVTRWIGNVFVEYYRRDMQAPPGGMAELARDQWQLLTRPEALRKLIQHGRNELSKSFSGESDHE</sequence>
<dbReference type="RefSeq" id="WP_146449237.1">
    <property type="nucleotide sequence ID" value="NZ_SJPS01000002.1"/>
</dbReference>
<dbReference type="InterPro" id="IPR005225">
    <property type="entry name" value="Small_GTP-bd"/>
</dbReference>
<dbReference type="CDD" id="cd00880">
    <property type="entry name" value="Era_like"/>
    <property type="match status" value="1"/>
</dbReference>
<evidence type="ECO:0000313" key="9">
    <source>
        <dbReference type="Proteomes" id="UP000318437"/>
    </source>
</evidence>
<keyword evidence="4 6" id="KW-0472">Membrane</keyword>
<protein>
    <submittedName>
        <fullName evidence="8">GTPase HflX</fullName>
    </submittedName>
</protein>
<dbReference type="InterPro" id="IPR021147">
    <property type="entry name" value="DUF697"/>
</dbReference>